<dbReference type="AlphaFoldDB" id="A0A344UJM2"/>
<dbReference type="Pfam" id="PF24409">
    <property type="entry name" value="wHTH-PRTase_assc"/>
    <property type="match status" value="1"/>
</dbReference>
<dbReference type="RefSeq" id="WP_114073665.1">
    <property type="nucleotide sequence ID" value="NZ_CP029554.1"/>
</dbReference>
<dbReference type="InterPro" id="IPR036390">
    <property type="entry name" value="WH_DNA-bd_sf"/>
</dbReference>
<evidence type="ECO:0000313" key="5">
    <source>
        <dbReference type="Proteomes" id="UP000252038"/>
    </source>
</evidence>
<evidence type="ECO:0000259" key="3">
    <source>
        <dbReference type="Pfam" id="PF24409"/>
    </source>
</evidence>
<dbReference type="KEGG" id="chrb:DK843_14860"/>
<feature type="region of interest" description="Disordered" evidence="1">
    <location>
        <begin position="418"/>
        <end position="438"/>
    </location>
</feature>
<organism evidence="4 5">
    <name type="scientific">Chromobacterium phragmitis</name>
    <dbReference type="NCBI Taxonomy" id="2202141"/>
    <lineage>
        <taxon>Bacteria</taxon>
        <taxon>Pseudomonadati</taxon>
        <taxon>Pseudomonadota</taxon>
        <taxon>Betaproteobacteria</taxon>
        <taxon>Neisseriales</taxon>
        <taxon>Chromobacteriaceae</taxon>
        <taxon>Chromobacterium</taxon>
    </lineage>
</organism>
<protein>
    <submittedName>
        <fullName evidence="4">Uncharacterized protein</fullName>
    </submittedName>
</protein>
<dbReference type="Proteomes" id="UP000252038">
    <property type="component" value="Chromosome"/>
</dbReference>
<name>A0A344UJM2_9NEIS</name>
<evidence type="ECO:0000259" key="2">
    <source>
        <dbReference type="Pfam" id="PF24390"/>
    </source>
</evidence>
<dbReference type="Pfam" id="PF24390">
    <property type="entry name" value="PRTase-CE"/>
    <property type="match status" value="1"/>
</dbReference>
<reference evidence="4 5" key="1">
    <citation type="submission" date="2018-05" db="EMBL/GenBank/DDBJ databases">
        <title>Genome sequencing, assembly and analysis of the novel insecticidal bacterium, Chromobacterium phragmitis.</title>
        <authorList>
            <person name="Sparks M.E."/>
            <person name="Blackburn M.B."/>
            <person name="Gundersen-Rindal D.E."/>
        </authorList>
    </citation>
    <scope>NUCLEOTIDE SEQUENCE [LARGE SCALE GENOMIC DNA]</scope>
    <source>
        <strain evidence="4">IIBBL 274-1</strain>
    </source>
</reference>
<evidence type="ECO:0000256" key="1">
    <source>
        <dbReference type="SAM" id="MobiDB-lite"/>
    </source>
</evidence>
<feature type="domain" description="PRTase-CE" evidence="2">
    <location>
        <begin position="14"/>
        <end position="295"/>
    </location>
</feature>
<dbReference type="SUPFAM" id="SSF46785">
    <property type="entry name" value="Winged helix' DNA-binding domain"/>
    <property type="match status" value="1"/>
</dbReference>
<sequence>MSQTFPILQIEQTQNWLNQFAMGDRTLAENLLSAFLLVSRDEFHDHLRTLILERAALLNGVVALYAERELRHRLGVPHRLFKESKKKPLRAEGKVGPAAIQPTKAYDPSVGSEGIVAQLITELCREFPHKFVSHPGPEEIRQKKVRAFWVVTDLVGTGKRAYRYLEAAWRVRSVRSWWSGRFLQFAVVAYASTSRGGDYVQSHPCNPEIIHVMPCPTIDSIFSKARSVAMKRLCEMYDPTVSTTGAAPWTVGSSSLGYGNTGALLVFAHGAPNNIPLMFHKTSKRKRSPWTPLFPARVSATVGSGSFGVSLSQEKIQKRLSNIGQLQLAKSKAVVDAAIPTGEVFLILGALSRPRRLSDHELSRHTGMPTYKVASLCRLMASYGWIDSRRRLTDAGQGQLRHARKNVTQQMREMLAPLGQVPQKPYYPKSLRSPVKEI</sequence>
<dbReference type="InterPro" id="IPR036388">
    <property type="entry name" value="WH-like_DNA-bd_sf"/>
</dbReference>
<accession>A0A344UJM2</accession>
<proteinExistence type="predicted"/>
<feature type="domain" description="PRTase associated wHTH" evidence="3">
    <location>
        <begin position="346"/>
        <end position="432"/>
    </location>
</feature>
<gene>
    <name evidence="4" type="ORF">DK843_14860</name>
</gene>
<dbReference type="Gene3D" id="1.10.10.10">
    <property type="entry name" value="Winged helix-like DNA-binding domain superfamily/Winged helix DNA-binding domain"/>
    <property type="match status" value="1"/>
</dbReference>
<dbReference type="InterPro" id="IPR056920">
    <property type="entry name" value="PRTase-CE"/>
</dbReference>
<dbReference type="InterPro" id="IPR057055">
    <property type="entry name" value="wHTH-PRTase_assoc"/>
</dbReference>
<evidence type="ECO:0000313" key="4">
    <source>
        <dbReference type="EMBL" id="AXE35470.1"/>
    </source>
</evidence>
<dbReference type="EMBL" id="CP029554">
    <property type="protein sequence ID" value="AXE35470.1"/>
    <property type="molecule type" value="Genomic_DNA"/>
</dbReference>